<protein>
    <recommendedName>
        <fullName evidence="3">Histidine kinase domain-containing protein</fullName>
    </recommendedName>
</protein>
<dbReference type="InterPro" id="IPR005467">
    <property type="entry name" value="His_kinase_dom"/>
</dbReference>
<evidence type="ECO:0000313" key="5">
    <source>
        <dbReference type="Proteomes" id="UP000306402"/>
    </source>
</evidence>
<dbReference type="InterPro" id="IPR013783">
    <property type="entry name" value="Ig-like_fold"/>
</dbReference>
<keyword evidence="1" id="KW-0597">Phosphoprotein</keyword>
<dbReference type="EMBL" id="VCEJ01000002">
    <property type="protein sequence ID" value="TLV03439.1"/>
    <property type="molecule type" value="Genomic_DNA"/>
</dbReference>
<dbReference type="Gene3D" id="3.30.565.10">
    <property type="entry name" value="Histidine kinase-like ATPase, C-terminal domain"/>
    <property type="match status" value="1"/>
</dbReference>
<dbReference type="OrthoDB" id="9778366at2"/>
<dbReference type="Pfam" id="PF02518">
    <property type="entry name" value="HATPase_c"/>
    <property type="match status" value="1"/>
</dbReference>
<dbReference type="GO" id="GO:0016020">
    <property type="term" value="C:membrane"/>
    <property type="evidence" value="ECO:0007669"/>
    <property type="project" value="InterPro"/>
</dbReference>
<dbReference type="Gene3D" id="2.60.40.10">
    <property type="entry name" value="Immunoglobulins"/>
    <property type="match status" value="1"/>
</dbReference>
<dbReference type="Pfam" id="PF07730">
    <property type="entry name" value="HisKA_3"/>
    <property type="match status" value="1"/>
</dbReference>
<dbReference type="PANTHER" id="PTHR43547">
    <property type="entry name" value="TWO-COMPONENT HISTIDINE KINASE"/>
    <property type="match status" value="1"/>
</dbReference>
<dbReference type="InterPro" id="IPR011123">
    <property type="entry name" value="Y_Y_Y"/>
</dbReference>
<dbReference type="Gene3D" id="2.130.10.10">
    <property type="entry name" value="YVTN repeat-like/Quinoprotein amine dehydrogenase"/>
    <property type="match status" value="2"/>
</dbReference>
<dbReference type="Pfam" id="PF07494">
    <property type="entry name" value="Reg_prop"/>
    <property type="match status" value="2"/>
</dbReference>
<feature type="domain" description="Histidine kinase" evidence="3">
    <location>
        <begin position="871"/>
        <end position="1060"/>
    </location>
</feature>
<keyword evidence="2" id="KW-0472">Membrane</keyword>
<dbReference type="InterPro" id="IPR003594">
    <property type="entry name" value="HATPase_dom"/>
</dbReference>
<sequence length="1060" mass="121031">MSFFGVYFWYLLLNAFRYCMPRRLIRSEFFGLPERIFIPILLFFICISIVSDCFAQEPQTRINIQLLGPEQGLPSRNTRCLAQDGRGFMWVATGGDLWRYDGYTFQNFTKILTRSIGRLTLINQMRTGPHGHIWVAHNNGISIIDPVNLTCQTIDPSRHLKGIKSRQNLDIFFDKNDNAWVAVPWGKLIKLNKNNVPVAAYIPPADSAKALSAESQVTRFFYDDQNRGYVFSELHYLDQITERATFTRRIDLLNADLKAKNFRVFSVVQSGTDGVMVYYEKEDRKKCLMRKYFFKGQTFGPLTNMDTPIAPEFLFPDNQGFVWYKSSEEIGFLNKKTGKFTDLTGRLTQKSGAKIYLFTSYLSLDGSFWISGADGLFKITLAEEVFWKYLSVALEKPADIGSSIRGMTEESSGMIWVCSYGFKVDGKPFLLHQIDPLLGRTRHMQLHGPKTNPGDNVIPYKILFADNQVYAVTDGTQFLKINPETEEYQPVEFPFVSGRGFTAFYKLNEQTFWVGTWGGMGMIDTKNLKPVLLNDKAGRYIKNERVNYFMPWSGNRILVSTINGLYVLNRDATIHEHYGQAAGDRIKLPALQIFHTVWHDKALWVSSGQGLVRVDTTNKTTRLFTTEDGLPDNNIYAALPDEQGNLWLSTNKGLSRFNTRTQRFHNYGVSDGLPHMEFNHGSYLKARDGRLYFGGLNGIVVIDPTRLDNREQKEHAPQLISYSKYDSEQNRTDTIITHLPGKRIVFGPGDRLFAFSFMSPDYHETALNRFRYKLEGWNDDSWHTFENGNKLLFNSLPPGEYNLSVEVSVAGADWSTLAWQAPIKVNAPWYRSIWFFVFILAAVGLISYLFYRYRLGQILHIQQIRNGISADMHDEIGSTLSSITFYSQALLMQMDKAEHQQVVQKIKENAQQVQEGLSDIVWSVKAGTDEIEDVFARMFHFGSSLAESKGIAFHFEPDPRLENRKLAMQVRKNLYLVFKEALNNAAKYAECSAVHVQIMQEENRVKMVIRDNGKGFDSSVGKRGNGITNMQQRAAQMHGHLKIESGKGEGTTITLVFKPN</sequence>
<keyword evidence="2" id="KW-1133">Transmembrane helix</keyword>
<dbReference type="SMART" id="SM00387">
    <property type="entry name" value="HATPase_c"/>
    <property type="match status" value="1"/>
</dbReference>
<dbReference type="InterPro" id="IPR011110">
    <property type="entry name" value="Reg_prop"/>
</dbReference>
<dbReference type="CDD" id="cd16917">
    <property type="entry name" value="HATPase_UhpB-NarQ-NarX-like"/>
    <property type="match status" value="1"/>
</dbReference>
<accession>A0A5R9L502</accession>
<evidence type="ECO:0000256" key="1">
    <source>
        <dbReference type="ARBA" id="ARBA00022553"/>
    </source>
</evidence>
<comment type="caution">
    <text evidence="4">The sequence shown here is derived from an EMBL/GenBank/DDBJ whole genome shotgun (WGS) entry which is preliminary data.</text>
</comment>
<feature type="transmembrane region" description="Helical" evidence="2">
    <location>
        <begin position="833"/>
        <end position="851"/>
    </location>
</feature>
<dbReference type="GO" id="GO:0046983">
    <property type="term" value="F:protein dimerization activity"/>
    <property type="evidence" value="ECO:0007669"/>
    <property type="project" value="InterPro"/>
</dbReference>
<dbReference type="Gene3D" id="1.20.5.1930">
    <property type="match status" value="1"/>
</dbReference>
<keyword evidence="5" id="KW-1185">Reference proteome</keyword>
<gene>
    <name evidence="4" type="ORF">FEN17_07485</name>
</gene>
<proteinExistence type="predicted"/>
<dbReference type="AlphaFoldDB" id="A0A5R9L502"/>
<dbReference type="PROSITE" id="PS50109">
    <property type="entry name" value="HIS_KIN"/>
    <property type="match status" value="1"/>
</dbReference>
<dbReference type="SUPFAM" id="SSF55874">
    <property type="entry name" value="ATPase domain of HSP90 chaperone/DNA topoisomerase II/histidine kinase"/>
    <property type="match status" value="1"/>
</dbReference>
<dbReference type="GO" id="GO:0000155">
    <property type="term" value="F:phosphorelay sensor kinase activity"/>
    <property type="evidence" value="ECO:0007669"/>
    <property type="project" value="InterPro"/>
</dbReference>
<dbReference type="InterPro" id="IPR015943">
    <property type="entry name" value="WD40/YVTN_repeat-like_dom_sf"/>
</dbReference>
<organism evidence="4 5">
    <name type="scientific">Dyadobacter luticola</name>
    <dbReference type="NCBI Taxonomy" id="1979387"/>
    <lineage>
        <taxon>Bacteria</taxon>
        <taxon>Pseudomonadati</taxon>
        <taxon>Bacteroidota</taxon>
        <taxon>Cytophagia</taxon>
        <taxon>Cytophagales</taxon>
        <taxon>Spirosomataceae</taxon>
        <taxon>Dyadobacter</taxon>
    </lineage>
</organism>
<reference evidence="4 5" key="1">
    <citation type="submission" date="2019-05" db="EMBL/GenBank/DDBJ databases">
        <authorList>
            <person name="Qu J.-H."/>
        </authorList>
    </citation>
    <scope>NUCLEOTIDE SEQUENCE [LARGE SCALE GENOMIC DNA]</scope>
    <source>
        <strain evidence="4 5">T17</strain>
    </source>
</reference>
<dbReference type="SUPFAM" id="SSF101898">
    <property type="entry name" value="NHL repeat"/>
    <property type="match status" value="1"/>
</dbReference>
<evidence type="ECO:0000313" key="4">
    <source>
        <dbReference type="EMBL" id="TLV03439.1"/>
    </source>
</evidence>
<dbReference type="InterPro" id="IPR011712">
    <property type="entry name" value="Sig_transdc_His_kin_sub3_dim/P"/>
</dbReference>
<keyword evidence="2" id="KW-0812">Transmembrane</keyword>
<dbReference type="PANTHER" id="PTHR43547:SF2">
    <property type="entry name" value="HYBRID SIGNAL TRANSDUCTION HISTIDINE KINASE C"/>
    <property type="match status" value="1"/>
</dbReference>
<dbReference type="InterPro" id="IPR036890">
    <property type="entry name" value="HATPase_C_sf"/>
</dbReference>
<dbReference type="Pfam" id="PF07495">
    <property type="entry name" value="Y_Y_Y"/>
    <property type="match status" value="1"/>
</dbReference>
<evidence type="ECO:0000256" key="2">
    <source>
        <dbReference type="SAM" id="Phobius"/>
    </source>
</evidence>
<dbReference type="SUPFAM" id="SSF63829">
    <property type="entry name" value="Calcium-dependent phosphotriesterase"/>
    <property type="match status" value="2"/>
</dbReference>
<evidence type="ECO:0000259" key="3">
    <source>
        <dbReference type="PROSITE" id="PS50109"/>
    </source>
</evidence>
<name>A0A5R9L502_9BACT</name>
<dbReference type="Proteomes" id="UP000306402">
    <property type="component" value="Unassembled WGS sequence"/>
</dbReference>